<feature type="region of interest" description="Disordered" evidence="1">
    <location>
        <begin position="218"/>
        <end position="279"/>
    </location>
</feature>
<reference evidence="2 3" key="1">
    <citation type="submission" date="2017-04" db="EMBL/GenBank/DDBJ databases">
        <title>Genome Sequence of the Model Brown-Rot Fungus Postia placenta SB12.</title>
        <authorList>
            <consortium name="DOE Joint Genome Institute"/>
            <person name="Gaskell J."/>
            <person name="Kersten P."/>
            <person name="Larrondo L.F."/>
            <person name="Canessa P."/>
            <person name="Martinez D."/>
            <person name="Hibbett D."/>
            <person name="Schmoll M."/>
            <person name="Kubicek C.P."/>
            <person name="Martinez A.T."/>
            <person name="Yadav J."/>
            <person name="Master E."/>
            <person name="Magnuson J.K."/>
            <person name="James T."/>
            <person name="Yaver D."/>
            <person name="Berka R."/>
            <person name="Labutti K."/>
            <person name="Lipzen A."/>
            <person name="Aerts A."/>
            <person name="Barry K."/>
            <person name="Henrissat B."/>
            <person name="Blanchette R."/>
            <person name="Grigoriev I."/>
            <person name="Cullen D."/>
        </authorList>
    </citation>
    <scope>NUCLEOTIDE SEQUENCE [LARGE SCALE GENOMIC DNA]</scope>
    <source>
        <strain evidence="2 3">MAD-698-R-SB12</strain>
    </source>
</reference>
<dbReference type="RefSeq" id="XP_024344570.1">
    <property type="nucleotide sequence ID" value="XM_024478198.1"/>
</dbReference>
<evidence type="ECO:0000313" key="3">
    <source>
        <dbReference type="Proteomes" id="UP000194127"/>
    </source>
</evidence>
<feature type="compositionally biased region" description="Polar residues" evidence="1">
    <location>
        <begin position="266"/>
        <end position="278"/>
    </location>
</feature>
<dbReference type="Proteomes" id="UP000194127">
    <property type="component" value="Unassembled WGS sequence"/>
</dbReference>
<dbReference type="OrthoDB" id="2753667at2759"/>
<name>A0A1X6NH69_9APHY</name>
<feature type="compositionally biased region" description="Polar residues" evidence="1">
    <location>
        <begin position="160"/>
        <end position="188"/>
    </location>
</feature>
<feature type="region of interest" description="Disordered" evidence="1">
    <location>
        <begin position="89"/>
        <end position="133"/>
    </location>
</feature>
<evidence type="ECO:0000256" key="1">
    <source>
        <dbReference type="SAM" id="MobiDB-lite"/>
    </source>
</evidence>
<proteinExistence type="predicted"/>
<feature type="region of interest" description="Disordered" evidence="1">
    <location>
        <begin position="158"/>
        <end position="191"/>
    </location>
</feature>
<feature type="compositionally biased region" description="Low complexity" evidence="1">
    <location>
        <begin position="104"/>
        <end position="116"/>
    </location>
</feature>
<sequence length="506" mass="54475">MQAPPLVYPLSLVPLVVLGLLKYAYVKYRKAQSIHSAGISDTSRLELQLFNRIKLKIEPVQTGYLVGFLGSPKWETRINCRTTRAARRPPLRGIVTSKVSSQPSSNLLGDSSRSSGKNTSTLHASPEVPSPTLMQIMGPVLSSWYDDTGARDLEIEQDHSASSGTASGQNQSRVGSRSPISIYQSPSLSVPAPAHTLDLRPRSWDILSGEWQGSNAKATVHSGSVLQSPPNRSPTFPATSQHAESDARGPLSPNTRPLNILPKLQGASSPPTSASFGSLSPLDIVSGKARYVPKAVALQRRKSGSPPVGPSPLRNSLFIETSASMPAMDISRPISDAPSGNGAWNLEDLVKDGQLDVDAVSAVLGLGLSIIEDEDDDKDDPRRRVTDSEVEQSHEQPSPDRFAGMGWGRACETGVTTLQMRVPGEQLTAIMEETDELSINESARTSAASLLHGVLQFSGPSLDRLIEVSCRASVIDSEDGERDADELDRASVWADEQSWRDSMSVR</sequence>
<feature type="region of interest" description="Disordered" evidence="1">
    <location>
        <begin position="373"/>
        <end position="406"/>
    </location>
</feature>
<keyword evidence="3" id="KW-1185">Reference proteome</keyword>
<feature type="compositionally biased region" description="Polar residues" evidence="1">
    <location>
        <begin position="218"/>
        <end position="242"/>
    </location>
</feature>
<evidence type="ECO:0000313" key="2">
    <source>
        <dbReference type="EMBL" id="OSX67776.1"/>
    </source>
</evidence>
<protein>
    <submittedName>
        <fullName evidence="2">Uncharacterized protein</fullName>
    </submittedName>
</protein>
<dbReference type="AlphaFoldDB" id="A0A1X6NH69"/>
<accession>A0A1X6NH69</accession>
<organism evidence="2 3">
    <name type="scientific">Postia placenta MAD-698-R-SB12</name>
    <dbReference type="NCBI Taxonomy" id="670580"/>
    <lineage>
        <taxon>Eukaryota</taxon>
        <taxon>Fungi</taxon>
        <taxon>Dikarya</taxon>
        <taxon>Basidiomycota</taxon>
        <taxon>Agaricomycotina</taxon>
        <taxon>Agaricomycetes</taxon>
        <taxon>Polyporales</taxon>
        <taxon>Adustoporiaceae</taxon>
        <taxon>Rhodonia</taxon>
    </lineage>
</organism>
<dbReference type="EMBL" id="KZ110591">
    <property type="protein sequence ID" value="OSX67776.1"/>
    <property type="molecule type" value="Genomic_DNA"/>
</dbReference>
<gene>
    <name evidence="2" type="ORF">POSPLADRAFT_1042968</name>
</gene>
<feature type="compositionally biased region" description="Basic and acidic residues" evidence="1">
    <location>
        <begin position="379"/>
        <end position="398"/>
    </location>
</feature>
<dbReference type="GeneID" id="36323148"/>